<evidence type="ECO:0008006" key="6">
    <source>
        <dbReference type="Google" id="ProtNLM"/>
    </source>
</evidence>
<feature type="chain" id="PRO_5022795250" description="SGNH hydrolase-type esterase domain-containing protein" evidence="1">
    <location>
        <begin position="26"/>
        <end position="377"/>
    </location>
</feature>
<dbReference type="Gene3D" id="2.60.120.260">
    <property type="entry name" value="Galactose-binding domain-like"/>
    <property type="match status" value="1"/>
</dbReference>
<dbReference type="InterPro" id="IPR032740">
    <property type="entry name" value="GxDLY"/>
</dbReference>
<dbReference type="CDD" id="cd01844">
    <property type="entry name" value="SGNH_hydrolase_like_6"/>
    <property type="match status" value="1"/>
</dbReference>
<dbReference type="InterPro" id="IPR051532">
    <property type="entry name" value="Ester_Hydrolysis_Enzymes"/>
</dbReference>
<sequence precursor="true">MSPISRLRYVSFTVLFALVTSPSAAAETFEPSPVETDANGVRWFDARVFGIEGQGWTETKSPFDRLPAKAEGVVRPPVWNLSRNSAGLCVRFKTNAGTLSARWELTSSRLALAHMAASGASGLDLYVKTDDGQWRWAATGMPKAQKNSVKLITGIPEKEREYLLYFPLYNSVTKVELGFPAGSTVAKAQPWSRKPIVFYGTSITHGACASRPGMVHTAILGRRLGYPVINLGFSGNGTMDPEIGELMAELDAAVYIIDCLPNMQSKQISQRIEPLVKQLRAARPETPILLVEDRTYANAFLYPKKQTRHAASRRALREGYERLSAAGINGLHYLPGEHLLGADGDDTVDSSHPTDLGFYRQANAFEEVLRPLLSKQQ</sequence>
<dbReference type="GO" id="GO:0016788">
    <property type="term" value="F:hydrolase activity, acting on ester bonds"/>
    <property type="evidence" value="ECO:0007669"/>
    <property type="project" value="UniProtKB-ARBA"/>
</dbReference>
<feature type="signal peptide" evidence="1">
    <location>
        <begin position="1"/>
        <end position="25"/>
    </location>
</feature>
<dbReference type="SUPFAM" id="SSF52266">
    <property type="entry name" value="SGNH hydrolase"/>
    <property type="match status" value="1"/>
</dbReference>
<evidence type="ECO:0000256" key="1">
    <source>
        <dbReference type="SAM" id="SignalP"/>
    </source>
</evidence>
<dbReference type="InterPro" id="IPR036514">
    <property type="entry name" value="SGNH_hydro_sf"/>
</dbReference>
<dbReference type="EMBL" id="SJPP01000002">
    <property type="protein sequence ID" value="TWU09673.1"/>
    <property type="molecule type" value="Genomic_DNA"/>
</dbReference>
<dbReference type="RefSeq" id="WP_146373341.1">
    <property type="nucleotide sequence ID" value="NZ_SJPP01000002.1"/>
</dbReference>
<dbReference type="AlphaFoldDB" id="A0A5C6BC66"/>
<keyword evidence="5" id="KW-1185">Reference proteome</keyword>
<protein>
    <recommendedName>
        <fullName evidence="6">SGNH hydrolase-type esterase domain-containing protein</fullName>
    </recommendedName>
</protein>
<dbReference type="OrthoDB" id="5624617at2"/>
<proteinExistence type="predicted"/>
<feature type="domain" description="SGNH hydrolase-type esterase N-terminal" evidence="3">
    <location>
        <begin position="42"/>
        <end position="184"/>
    </location>
</feature>
<evidence type="ECO:0000259" key="3">
    <source>
        <dbReference type="Pfam" id="PF14607"/>
    </source>
</evidence>
<dbReference type="PANTHER" id="PTHR30383">
    <property type="entry name" value="THIOESTERASE 1/PROTEASE 1/LYSOPHOSPHOLIPASE L1"/>
    <property type="match status" value="1"/>
</dbReference>
<accession>A0A5C6BC66</accession>
<dbReference type="PANTHER" id="PTHR30383:SF29">
    <property type="entry name" value="SGNH HYDROLASE-TYPE ESTERASE DOMAIN-CONTAINING PROTEIN"/>
    <property type="match status" value="1"/>
</dbReference>
<dbReference type="Gene3D" id="3.40.50.1110">
    <property type="entry name" value="SGNH hydrolase"/>
    <property type="match status" value="1"/>
</dbReference>
<organism evidence="4 5">
    <name type="scientific">Symmachiella macrocystis</name>
    <dbReference type="NCBI Taxonomy" id="2527985"/>
    <lineage>
        <taxon>Bacteria</taxon>
        <taxon>Pseudomonadati</taxon>
        <taxon>Planctomycetota</taxon>
        <taxon>Planctomycetia</taxon>
        <taxon>Planctomycetales</taxon>
        <taxon>Planctomycetaceae</taxon>
        <taxon>Symmachiella</taxon>
    </lineage>
</organism>
<evidence type="ECO:0000313" key="4">
    <source>
        <dbReference type="EMBL" id="TWU09673.1"/>
    </source>
</evidence>
<evidence type="ECO:0000259" key="2">
    <source>
        <dbReference type="Pfam" id="PF14606"/>
    </source>
</evidence>
<feature type="domain" description="SGNH hydrolase-type esterase" evidence="2">
    <location>
        <begin position="194"/>
        <end position="370"/>
    </location>
</feature>
<dbReference type="InterPro" id="IPR013830">
    <property type="entry name" value="SGNH_hydro"/>
</dbReference>
<evidence type="ECO:0000313" key="5">
    <source>
        <dbReference type="Proteomes" id="UP000320735"/>
    </source>
</evidence>
<gene>
    <name evidence="4" type="ORF">CA54_49150</name>
</gene>
<keyword evidence="1" id="KW-0732">Signal</keyword>
<comment type="caution">
    <text evidence="4">The sequence shown here is derived from an EMBL/GenBank/DDBJ whole genome shotgun (WGS) entry which is preliminary data.</text>
</comment>
<reference evidence="4 5" key="1">
    <citation type="submission" date="2019-02" db="EMBL/GenBank/DDBJ databases">
        <title>Deep-cultivation of Planctomycetes and their phenomic and genomic characterization uncovers novel biology.</title>
        <authorList>
            <person name="Wiegand S."/>
            <person name="Jogler M."/>
            <person name="Boedeker C."/>
            <person name="Pinto D."/>
            <person name="Vollmers J."/>
            <person name="Rivas-Marin E."/>
            <person name="Kohn T."/>
            <person name="Peeters S.H."/>
            <person name="Heuer A."/>
            <person name="Rast P."/>
            <person name="Oberbeckmann S."/>
            <person name="Bunk B."/>
            <person name="Jeske O."/>
            <person name="Meyerdierks A."/>
            <person name="Storesund J.E."/>
            <person name="Kallscheuer N."/>
            <person name="Luecker S."/>
            <person name="Lage O.M."/>
            <person name="Pohl T."/>
            <person name="Merkel B.J."/>
            <person name="Hornburger P."/>
            <person name="Mueller R.-W."/>
            <person name="Bruemmer F."/>
            <person name="Labrenz M."/>
            <person name="Spormann A.M."/>
            <person name="Op Den Camp H."/>
            <person name="Overmann J."/>
            <person name="Amann R."/>
            <person name="Jetten M.S.M."/>
            <person name="Mascher T."/>
            <person name="Medema M.H."/>
            <person name="Devos D.P."/>
            <person name="Kaster A.-K."/>
            <person name="Ovreas L."/>
            <person name="Rohde M."/>
            <person name="Galperin M.Y."/>
            <person name="Jogler C."/>
        </authorList>
    </citation>
    <scope>NUCLEOTIDE SEQUENCE [LARGE SCALE GENOMIC DNA]</scope>
    <source>
        <strain evidence="4 5">CA54</strain>
    </source>
</reference>
<dbReference type="Pfam" id="PF14607">
    <property type="entry name" value="GxDLY"/>
    <property type="match status" value="1"/>
</dbReference>
<dbReference type="Pfam" id="PF14606">
    <property type="entry name" value="Lipase_GDSL_3"/>
    <property type="match status" value="1"/>
</dbReference>
<dbReference type="Proteomes" id="UP000320735">
    <property type="component" value="Unassembled WGS sequence"/>
</dbReference>
<name>A0A5C6BC66_9PLAN</name>